<keyword evidence="8 12" id="KW-1133">Transmembrane helix</keyword>
<evidence type="ECO:0008006" key="15">
    <source>
        <dbReference type="Google" id="ProtNLM"/>
    </source>
</evidence>
<keyword evidence="14" id="KW-1185">Reference proteome</keyword>
<organism evidence="13 14">
    <name type="scientific">Phaseolus vulgaris</name>
    <name type="common">Kidney bean</name>
    <name type="synonym">French bean</name>
    <dbReference type="NCBI Taxonomy" id="3885"/>
    <lineage>
        <taxon>Eukaryota</taxon>
        <taxon>Viridiplantae</taxon>
        <taxon>Streptophyta</taxon>
        <taxon>Embryophyta</taxon>
        <taxon>Tracheophyta</taxon>
        <taxon>Spermatophyta</taxon>
        <taxon>Magnoliopsida</taxon>
        <taxon>eudicotyledons</taxon>
        <taxon>Gunneridae</taxon>
        <taxon>Pentapetalae</taxon>
        <taxon>rosids</taxon>
        <taxon>fabids</taxon>
        <taxon>Fabales</taxon>
        <taxon>Fabaceae</taxon>
        <taxon>Papilionoideae</taxon>
        <taxon>50 kb inversion clade</taxon>
        <taxon>NPAAA clade</taxon>
        <taxon>indigoferoid/millettioid clade</taxon>
        <taxon>Phaseoleae</taxon>
        <taxon>Phaseolus</taxon>
    </lineage>
</organism>
<dbReference type="STRING" id="3885.V7B988"/>
<dbReference type="AlphaFoldDB" id="V7B988"/>
<dbReference type="PRINTS" id="PR00019">
    <property type="entry name" value="LEURICHRPT"/>
</dbReference>
<dbReference type="OrthoDB" id="442066at2759"/>
<evidence type="ECO:0000256" key="5">
    <source>
        <dbReference type="ARBA" id="ARBA00022692"/>
    </source>
</evidence>
<evidence type="ECO:0000256" key="3">
    <source>
        <dbReference type="ARBA" id="ARBA00022475"/>
    </source>
</evidence>
<evidence type="ECO:0000256" key="1">
    <source>
        <dbReference type="ARBA" id="ARBA00004251"/>
    </source>
</evidence>
<evidence type="ECO:0000256" key="11">
    <source>
        <dbReference type="ARBA" id="ARBA00023180"/>
    </source>
</evidence>
<evidence type="ECO:0000256" key="12">
    <source>
        <dbReference type="SAM" id="Phobius"/>
    </source>
</evidence>
<dbReference type="Pfam" id="PF00560">
    <property type="entry name" value="LRR_1"/>
    <property type="match status" value="5"/>
</dbReference>
<keyword evidence="10" id="KW-0675">Receptor</keyword>
<evidence type="ECO:0000256" key="10">
    <source>
        <dbReference type="ARBA" id="ARBA00023170"/>
    </source>
</evidence>
<evidence type="ECO:0000256" key="8">
    <source>
        <dbReference type="ARBA" id="ARBA00022989"/>
    </source>
</evidence>
<gene>
    <name evidence="13" type="ORF">PHAVU_008G276700g</name>
</gene>
<dbReference type="InterPro" id="IPR032675">
    <property type="entry name" value="LRR_dom_sf"/>
</dbReference>
<keyword evidence="3" id="KW-1003">Cell membrane</keyword>
<proteinExistence type="inferred from homology"/>
<feature type="transmembrane region" description="Helical" evidence="12">
    <location>
        <begin position="504"/>
        <end position="525"/>
    </location>
</feature>
<keyword evidence="6" id="KW-0732">Signal</keyword>
<reference evidence="14" key="1">
    <citation type="journal article" date="2014" name="Nat. Genet.">
        <title>A reference genome for common bean and genome-wide analysis of dual domestications.</title>
        <authorList>
            <person name="Schmutz J."/>
            <person name="McClean P.E."/>
            <person name="Mamidi S."/>
            <person name="Wu G.A."/>
            <person name="Cannon S.B."/>
            <person name="Grimwood J."/>
            <person name="Jenkins J."/>
            <person name="Shu S."/>
            <person name="Song Q."/>
            <person name="Chavarro C."/>
            <person name="Torres-Torres M."/>
            <person name="Geffroy V."/>
            <person name="Moghaddam S.M."/>
            <person name="Gao D."/>
            <person name="Abernathy B."/>
            <person name="Barry K."/>
            <person name="Blair M."/>
            <person name="Brick M.A."/>
            <person name="Chovatia M."/>
            <person name="Gepts P."/>
            <person name="Goodstein D.M."/>
            <person name="Gonzales M."/>
            <person name="Hellsten U."/>
            <person name="Hyten D.L."/>
            <person name="Jia G."/>
            <person name="Kelly J.D."/>
            <person name="Kudrna D."/>
            <person name="Lee R."/>
            <person name="Richard M.M."/>
            <person name="Miklas P.N."/>
            <person name="Osorno J.M."/>
            <person name="Rodrigues J."/>
            <person name="Thareau V."/>
            <person name="Urrea C.A."/>
            <person name="Wang M."/>
            <person name="Yu Y."/>
            <person name="Zhang M."/>
            <person name="Wing R.A."/>
            <person name="Cregan P.B."/>
            <person name="Rokhsar D.S."/>
            <person name="Jackson S.A."/>
        </authorList>
    </citation>
    <scope>NUCLEOTIDE SEQUENCE [LARGE SCALE GENOMIC DNA]</scope>
    <source>
        <strain evidence="14">cv. G19833</strain>
    </source>
</reference>
<dbReference type="FunFam" id="3.80.10.10:FF:000095">
    <property type="entry name" value="LRR receptor-like serine/threonine-protein kinase GSO1"/>
    <property type="match status" value="1"/>
</dbReference>
<dbReference type="InterPro" id="IPR001611">
    <property type="entry name" value="Leu-rich_rpt"/>
</dbReference>
<accession>V7B988</accession>
<name>V7B988_PHAVU</name>
<dbReference type="EMBL" id="CM002295">
    <property type="protein sequence ID" value="ESW14389.1"/>
    <property type="molecule type" value="Genomic_DNA"/>
</dbReference>
<evidence type="ECO:0000313" key="14">
    <source>
        <dbReference type="Proteomes" id="UP000000226"/>
    </source>
</evidence>
<protein>
    <recommendedName>
        <fullName evidence="15">Leucine-rich repeat-containing N-terminal plant-type domain-containing protein</fullName>
    </recommendedName>
</protein>
<dbReference type="Proteomes" id="UP000000226">
    <property type="component" value="Chromosome 8"/>
</dbReference>
<dbReference type="Pfam" id="PF13855">
    <property type="entry name" value="LRR_8"/>
    <property type="match status" value="1"/>
</dbReference>
<dbReference type="PANTHER" id="PTHR48065">
    <property type="entry name" value="OS10G0469600 PROTEIN"/>
    <property type="match status" value="1"/>
</dbReference>
<dbReference type="GO" id="GO:0005886">
    <property type="term" value="C:plasma membrane"/>
    <property type="evidence" value="ECO:0007669"/>
    <property type="project" value="UniProtKB-SubCell"/>
</dbReference>
<evidence type="ECO:0000256" key="6">
    <source>
        <dbReference type="ARBA" id="ARBA00022729"/>
    </source>
</evidence>
<dbReference type="Gene3D" id="3.80.10.10">
    <property type="entry name" value="Ribonuclease Inhibitor"/>
    <property type="match status" value="2"/>
</dbReference>
<keyword evidence="7" id="KW-0677">Repeat</keyword>
<evidence type="ECO:0000256" key="2">
    <source>
        <dbReference type="ARBA" id="ARBA00009592"/>
    </source>
</evidence>
<dbReference type="InterPro" id="IPR025875">
    <property type="entry name" value="Leu-rich_rpt_4"/>
</dbReference>
<sequence length="538" mass="59962">MKEERKCDLKRFSNLAFLLLNDNLLNGTIPSWCFSLPSLVNLYLSNNKFTGHIPAISSYSLQGLSLGGNKLQGNISESIFNLVNLTYLSLSSNNFSGSVNFSLFSKFQNLERLYLSNLGQLSLNFESSVNYSFSRLKALDLSSMGLTEFPKLRKVPVLKYLILSNNKLNGKVPNWLHEMDSLVVVDLAQNSLTTPVDQFSRNYQLRYLDLSYNLLTAGISSAICNASSLQNLELSNNKLTGTIPQCLASSFLSILNLEMNRLNGTLPNTFTKTRLEILNLKDNRLEGPLPESLSNCMQLEVLNLGNNQIEDTFPHWLPTLPYLKVLHGFPSLNIFDISSNNFSGPIPKDYMQSTSVLFKRIPTNFVSIDLSGNNFEGKIPNAIGELQALIGLNLSHNRLSGPIPQSMGNLINLESLDLSSNMLTGRIPTELVNMKFLEVLNLSYNNLVGEIPQGMQFGSFLNDSYEGNLGLCGVPLSVKCGEEHDQHSSETLWREEKFGFGWEAVAIGYGCGMVFGVVMGSFVFLMRKPEFLRKQGFR</sequence>
<dbReference type="OMA" id="ICFLISN"/>
<dbReference type="eggNOG" id="KOG0619">
    <property type="taxonomic scope" value="Eukaryota"/>
</dbReference>
<keyword evidence="5 12" id="KW-0812">Transmembrane</keyword>
<keyword evidence="9 12" id="KW-0472">Membrane</keyword>
<keyword evidence="4" id="KW-0433">Leucine-rich repeat</keyword>
<comment type="subcellular location">
    <subcellularLocation>
        <location evidence="1">Cell membrane</location>
        <topology evidence="1">Single-pass type I membrane protein</topology>
    </subcellularLocation>
</comment>
<dbReference type="FunFam" id="3.80.10.10:FF:000111">
    <property type="entry name" value="LRR receptor-like serine/threonine-protein kinase ERECTA"/>
    <property type="match status" value="1"/>
</dbReference>
<dbReference type="Pfam" id="PF12799">
    <property type="entry name" value="LRR_4"/>
    <property type="match status" value="2"/>
</dbReference>
<evidence type="ECO:0000256" key="9">
    <source>
        <dbReference type="ARBA" id="ARBA00023136"/>
    </source>
</evidence>
<evidence type="ECO:0000256" key="4">
    <source>
        <dbReference type="ARBA" id="ARBA00022614"/>
    </source>
</evidence>
<dbReference type="PANTHER" id="PTHR48065:SF39">
    <property type="entry name" value="TRANSPORTER ABC DOMAIN PROTEIN"/>
    <property type="match status" value="1"/>
</dbReference>
<evidence type="ECO:0000313" key="13">
    <source>
        <dbReference type="EMBL" id="ESW14389.1"/>
    </source>
</evidence>
<dbReference type="SUPFAM" id="SSF52047">
    <property type="entry name" value="RNI-like"/>
    <property type="match status" value="1"/>
</dbReference>
<comment type="similarity">
    <text evidence="2">Belongs to the RLP family.</text>
</comment>
<keyword evidence="11" id="KW-0325">Glycoprotein</keyword>
<dbReference type="Gramene" id="ESW14389">
    <property type="protein sequence ID" value="ESW14389"/>
    <property type="gene ID" value="PHAVU_008G276700g"/>
</dbReference>
<evidence type="ECO:0000256" key="7">
    <source>
        <dbReference type="ARBA" id="ARBA00022737"/>
    </source>
</evidence>